<organism evidence="1">
    <name type="scientific">Siphoviridae sp. ctDOT22</name>
    <dbReference type="NCBI Taxonomy" id="2827812"/>
    <lineage>
        <taxon>Viruses</taxon>
        <taxon>Duplodnaviria</taxon>
        <taxon>Heunggongvirae</taxon>
        <taxon>Uroviricota</taxon>
        <taxon>Caudoviricetes</taxon>
    </lineage>
</organism>
<reference evidence="1" key="1">
    <citation type="journal article" date="2021" name="Proc. Natl. Acad. Sci. U.S.A.">
        <title>A Catalog of Tens of Thousands of Viruses from Human Metagenomes Reveals Hidden Associations with Chronic Diseases.</title>
        <authorList>
            <person name="Tisza M.J."/>
            <person name="Buck C.B."/>
        </authorList>
    </citation>
    <scope>NUCLEOTIDE SEQUENCE</scope>
    <source>
        <strain evidence="1">CtDOT22</strain>
    </source>
</reference>
<name>A0A8S5SVM4_9CAUD</name>
<accession>A0A8S5SVM4</accession>
<proteinExistence type="predicted"/>
<protein>
    <submittedName>
        <fullName evidence="1">Uncharacterized protein</fullName>
    </submittedName>
</protein>
<evidence type="ECO:0000313" key="1">
    <source>
        <dbReference type="EMBL" id="DAF55125.1"/>
    </source>
</evidence>
<sequence length="48" mass="5761">MVPLNASNEIFPIHVRTTSYFYLHDKILSWSNHFKLSFLKDNSQDEYL</sequence>
<dbReference type="EMBL" id="BK032686">
    <property type="protein sequence ID" value="DAF55125.1"/>
    <property type="molecule type" value="Genomic_DNA"/>
</dbReference>